<feature type="domain" description="Arginosuccinate synthase-like N-terminal" evidence="11">
    <location>
        <begin position="8"/>
        <end position="164"/>
    </location>
</feature>
<evidence type="ECO:0000259" key="11">
    <source>
        <dbReference type="Pfam" id="PF00764"/>
    </source>
</evidence>
<keyword evidence="14" id="KW-1185">Reference proteome</keyword>
<dbReference type="HAMAP" id="MF_00005">
    <property type="entry name" value="Arg_succ_synth_type1"/>
    <property type="match status" value="1"/>
</dbReference>
<dbReference type="InterPro" id="IPR001518">
    <property type="entry name" value="Arginosuc_synth"/>
</dbReference>
<evidence type="ECO:0000256" key="2">
    <source>
        <dbReference type="ARBA" id="ARBA00011881"/>
    </source>
</evidence>
<feature type="region of interest" description="Disordered" evidence="10">
    <location>
        <begin position="392"/>
        <end position="414"/>
    </location>
</feature>
<feature type="domain" description="Arginosuccinate synthase C-terminal" evidence="12">
    <location>
        <begin position="173"/>
        <end position="391"/>
    </location>
</feature>
<dbReference type="InterPro" id="IPR024074">
    <property type="entry name" value="AS_cat/multimer_dom_body"/>
</dbReference>
<dbReference type="EMBL" id="CP028858">
    <property type="protein sequence ID" value="AWB26489.1"/>
    <property type="molecule type" value="Genomic_DNA"/>
</dbReference>
<comment type="pathway">
    <text evidence="1 9">Amino-acid biosynthesis; L-arginine biosynthesis; L-arginine from L-ornithine and carbamoyl phosphate: step 2/3.</text>
</comment>
<dbReference type="Gene3D" id="3.90.1260.10">
    <property type="entry name" value="Argininosuccinate synthetase, chain A, domain 2"/>
    <property type="match status" value="1"/>
</dbReference>
<feature type="binding site" evidence="9">
    <location>
        <position position="174"/>
    </location>
    <ligand>
        <name>L-citrulline</name>
        <dbReference type="ChEBI" id="CHEBI:57743"/>
    </ligand>
</feature>
<accession>A0A2R4WY68</accession>
<dbReference type="PANTHER" id="PTHR11587:SF2">
    <property type="entry name" value="ARGININOSUCCINATE SYNTHASE"/>
    <property type="match status" value="1"/>
</dbReference>
<sequence length="414" mass="44825">MTSTTETVALAFSGGLDTTVCVPLLKEEYGYDEVLGVTVDVGQPAAEFDEARETAEALGLEHVVVDAKAEFAELCLDSVRANATYQGYPLGTALARPVIAEAIADAAREHGASALAHGCTGKGNDQLRFEAVWRATEMDVIAPVRELGLTREWESEYAAERELPVEGGSGGRYSIDTNLWSRSIEGSELEDPATIPEDDIYDWTATPGNREREDLTITFEDGRPITLDGENIDPVALIETLNERAGAHGVGRTDMMEDRMLGLKVRENYEHPAATVLLTAHEALEQLVFTAEQRQFKTQIDQRWAEKAYEGLIDAPLVDDLEGFLDSSQQRVTGTVTVRLEGGQVRPVARESEYAVYSESAASFDESAVTGGITQDDATGVAKYHGFQDRLARSASPTATTEDDAAVETPDGGD</sequence>
<reference evidence="13 14" key="1">
    <citation type="submission" date="2018-04" db="EMBL/GenBank/DDBJ databases">
        <title>Halococcoides cellulosivorans gen. nov., sp. nov., an extremely halophilic cellulose-utilizing haloarchaeon from hypersaline lakes.</title>
        <authorList>
            <person name="Sorokin D.Y."/>
            <person name="Toshchakov S.V."/>
            <person name="Samarov N.I."/>
            <person name="Korzhenkov A."/>
            <person name="Kublanov I.V."/>
        </authorList>
    </citation>
    <scope>NUCLEOTIDE SEQUENCE [LARGE SCALE GENOMIC DNA]</scope>
    <source>
        <strain evidence="13 14">HArcel1</strain>
    </source>
</reference>
<dbReference type="InterPro" id="IPR048268">
    <property type="entry name" value="Arginosuc_syn_C"/>
</dbReference>
<evidence type="ECO:0000256" key="5">
    <source>
        <dbReference type="ARBA" id="ARBA00022598"/>
    </source>
</evidence>
<evidence type="ECO:0000259" key="12">
    <source>
        <dbReference type="Pfam" id="PF20979"/>
    </source>
</evidence>
<evidence type="ECO:0000256" key="3">
    <source>
        <dbReference type="ARBA" id="ARBA00012286"/>
    </source>
</evidence>
<feature type="binding site" evidence="9">
    <location>
        <position position="128"/>
    </location>
    <ligand>
        <name>L-citrulline</name>
        <dbReference type="ChEBI" id="CHEBI:57743"/>
    </ligand>
</feature>
<evidence type="ECO:0000256" key="4">
    <source>
        <dbReference type="ARBA" id="ARBA00022571"/>
    </source>
</evidence>
<dbReference type="PROSITE" id="PS00565">
    <property type="entry name" value="ARGININOSUCCIN_SYN_2"/>
    <property type="match status" value="1"/>
</dbReference>
<evidence type="ECO:0000256" key="7">
    <source>
        <dbReference type="ARBA" id="ARBA00022741"/>
    </source>
</evidence>
<dbReference type="UniPathway" id="UPA00068">
    <property type="reaction ID" value="UER00113"/>
</dbReference>
<comment type="subunit">
    <text evidence="2 9">Homotetramer.</text>
</comment>
<dbReference type="GO" id="GO:0000053">
    <property type="term" value="P:argininosuccinate metabolic process"/>
    <property type="evidence" value="ECO:0007669"/>
    <property type="project" value="TreeGrafter"/>
</dbReference>
<feature type="binding site" evidence="9">
    <location>
        <position position="125"/>
    </location>
    <ligand>
        <name>L-aspartate</name>
        <dbReference type="ChEBI" id="CHEBI:29991"/>
    </ligand>
</feature>
<evidence type="ECO:0000313" key="13">
    <source>
        <dbReference type="EMBL" id="AWB26489.1"/>
    </source>
</evidence>
<dbReference type="Gene3D" id="3.40.50.620">
    <property type="entry name" value="HUPs"/>
    <property type="match status" value="1"/>
</dbReference>
<comment type="subcellular location">
    <subcellularLocation>
        <location evidence="9">Cytoplasm</location>
    </subcellularLocation>
</comment>
<dbReference type="PANTHER" id="PTHR11587">
    <property type="entry name" value="ARGININOSUCCINATE SYNTHASE"/>
    <property type="match status" value="1"/>
</dbReference>
<keyword evidence="5 9" id="KW-0436">Ligase</keyword>
<dbReference type="InterPro" id="IPR014729">
    <property type="entry name" value="Rossmann-like_a/b/a_fold"/>
</dbReference>
<feature type="binding site" evidence="9">
    <location>
        <position position="88"/>
    </location>
    <ligand>
        <name>L-citrulline</name>
        <dbReference type="ChEBI" id="CHEBI:57743"/>
    </ligand>
</feature>
<evidence type="ECO:0000256" key="6">
    <source>
        <dbReference type="ARBA" id="ARBA00022605"/>
    </source>
</evidence>
<comment type="similarity">
    <text evidence="9">Belongs to the argininosuccinate synthase family. Type 1 subfamily.</text>
</comment>
<feature type="binding site" evidence="9">
    <location>
        <position position="120"/>
    </location>
    <ligand>
        <name>L-aspartate</name>
        <dbReference type="ChEBI" id="CHEBI:29991"/>
    </ligand>
</feature>
<feature type="binding site" evidence="9">
    <location>
        <position position="269"/>
    </location>
    <ligand>
        <name>L-citrulline</name>
        <dbReference type="ChEBI" id="CHEBI:57743"/>
    </ligand>
</feature>
<proteinExistence type="inferred from homology"/>
<protein>
    <recommendedName>
        <fullName evidence="3 9">Argininosuccinate synthase</fullName>
        <ecNumber evidence="3 9">6.3.4.5</ecNumber>
    </recommendedName>
    <alternativeName>
        <fullName evidence="9">Citrulline--aspartate ligase</fullName>
    </alternativeName>
</protein>
<feature type="binding site" evidence="9">
    <location>
        <position position="183"/>
    </location>
    <ligand>
        <name>L-citrulline</name>
        <dbReference type="ChEBI" id="CHEBI:57743"/>
    </ligand>
</feature>
<dbReference type="NCBIfam" id="TIGR00032">
    <property type="entry name" value="argG"/>
    <property type="match status" value="1"/>
</dbReference>
<dbReference type="AlphaFoldDB" id="A0A2R4WY68"/>
<keyword evidence="6 9" id="KW-0028">Amino-acid biosynthesis</keyword>
<dbReference type="Pfam" id="PF20979">
    <property type="entry name" value="Arginosuc_syn_C"/>
    <property type="match status" value="1"/>
</dbReference>
<dbReference type="GO" id="GO:0000050">
    <property type="term" value="P:urea cycle"/>
    <property type="evidence" value="ECO:0007669"/>
    <property type="project" value="TreeGrafter"/>
</dbReference>
<dbReference type="Pfam" id="PF00764">
    <property type="entry name" value="Arginosuc_synth"/>
    <property type="match status" value="1"/>
</dbReference>
<comment type="caution">
    <text evidence="9">Lacks conserved residue(s) required for the propagation of feature annotation.</text>
</comment>
<dbReference type="PROSITE" id="PS00564">
    <property type="entry name" value="ARGININOSUCCIN_SYN_1"/>
    <property type="match status" value="1"/>
</dbReference>
<feature type="compositionally biased region" description="Acidic residues" evidence="10">
    <location>
        <begin position="401"/>
        <end position="414"/>
    </location>
</feature>
<gene>
    <name evidence="9" type="primary">argG</name>
    <name evidence="13" type="ORF">HARCEL1_01535</name>
</gene>
<feature type="binding site" evidence="9">
    <location>
        <position position="118"/>
    </location>
    <ligand>
        <name>ATP</name>
        <dbReference type="ChEBI" id="CHEBI:30616"/>
    </ligand>
</feature>
<dbReference type="GO" id="GO:0005524">
    <property type="term" value="F:ATP binding"/>
    <property type="evidence" value="ECO:0007669"/>
    <property type="project" value="UniProtKB-UniRule"/>
</dbReference>
<dbReference type="SUPFAM" id="SSF52402">
    <property type="entry name" value="Adenine nucleotide alpha hydrolases-like"/>
    <property type="match status" value="1"/>
</dbReference>
<dbReference type="GO" id="GO:0006526">
    <property type="term" value="P:L-arginine biosynthetic process"/>
    <property type="evidence" value="ECO:0007669"/>
    <property type="project" value="UniProtKB-UniRule"/>
</dbReference>
<dbReference type="InterPro" id="IPR023434">
    <property type="entry name" value="Arginosuc_synth_type_1_subfam"/>
</dbReference>
<evidence type="ECO:0000256" key="8">
    <source>
        <dbReference type="ARBA" id="ARBA00022840"/>
    </source>
</evidence>
<dbReference type="NCBIfam" id="NF001770">
    <property type="entry name" value="PRK00509.1"/>
    <property type="match status" value="1"/>
</dbReference>
<dbReference type="NCBIfam" id="NF010392">
    <property type="entry name" value="PRK13820.1"/>
    <property type="match status" value="1"/>
</dbReference>
<name>A0A2R4WY68_9EURY</name>
<organism evidence="13 14">
    <name type="scientific">Halococcoides cellulosivorans</name>
    <dbReference type="NCBI Taxonomy" id="1679096"/>
    <lineage>
        <taxon>Archaea</taxon>
        <taxon>Methanobacteriati</taxon>
        <taxon>Methanobacteriota</taxon>
        <taxon>Stenosarchaea group</taxon>
        <taxon>Halobacteria</taxon>
        <taxon>Halobacteriales</taxon>
        <taxon>Haloarculaceae</taxon>
        <taxon>Halococcoides</taxon>
    </lineage>
</organism>
<feature type="binding site" evidence="9">
    <location>
        <position position="124"/>
    </location>
    <ligand>
        <name>L-citrulline</name>
        <dbReference type="ChEBI" id="CHEBI:57743"/>
    </ligand>
</feature>
<dbReference type="GeneID" id="36511148"/>
<dbReference type="GO" id="GO:0005737">
    <property type="term" value="C:cytoplasm"/>
    <property type="evidence" value="ECO:0007669"/>
    <property type="project" value="UniProtKB-SubCell"/>
</dbReference>
<feature type="binding site" evidence="9">
    <location>
        <begin position="11"/>
        <end position="19"/>
    </location>
    <ligand>
        <name>ATP</name>
        <dbReference type="ChEBI" id="CHEBI:30616"/>
    </ligand>
</feature>
<dbReference type="InterPro" id="IPR048267">
    <property type="entry name" value="Arginosuc_syn_N"/>
</dbReference>
<evidence type="ECO:0000256" key="1">
    <source>
        <dbReference type="ARBA" id="ARBA00004967"/>
    </source>
</evidence>
<dbReference type="CDD" id="cd01999">
    <property type="entry name" value="ASS"/>
    <property type="match status" value="1"/>
</dbReference>
<dbReference type="KEGG" id="harc:HARCEL1_01535"/>
<dbReference type="GO" id="GO:0004055">
    <property type="term" value="F:argininosuccinate synthase activity"/>
    <property type="evidence" value="ECO:0007669"/>
    <property type="project" value="UniProtKB-UniRule"/>
</dbReference>
<dbReference type="SUPFAM" id="SSF69864">
    <property type="entry name" value="Argininosuccinate synthetase, C-terminal domain"/>
    <property type="match status" value="1"/>
</dbReference>
<comment type="catalytic activity">
    <reaction evidence="9">
        <text>L-citrulline + L-aspartate + ATP = 2-(N(omega)-L-arginino)succinate + AMP + diphosphate + H(+)</text>
        <dbReference type="Rhea" id="RHEA:10932"/>
        <dbReference type="ChEBI" id="CHEBI:15378"/>
        <dbReference type="ChEBI" id="CHEBI:29991"/>
        <dbReference type="ChEBI" id="CHEBI:30616"/>
        <dbReference type="ChEBI" id="CHEBI:33019"/>
        <dbReference type="ChEBI" id="CHEBI:57472"/>
        <dbReference type="ChEBI" id="CHEBI:57743"/>
        <dbReference type="ChEBI" id="CHEBI:456215"/>
        <dbReference type="EC" id="6.3.4.5"/>
    </reaction>
</comment>
<dbReference type="FunFam" id="3.90.1260.10:FF:000007">
    <property type="entry name" value="Argininosuccinate synthase"/>
    <property type="match status" value="1"/>
</dbReference>
<dbReference type="Proteomes" id="UP000244727">
    <property type="component" value="Chromosome"/>
</dbReference>
<keyword evidence="9" id="KW-0963">Cytoplasm</keyword>
<dbReference type="EC" id="6.3.4.5" evidence="3 9"/>
<dbReference type="RefSeq" id="WP_108380858.1">
    <property type="nucleotide sequence ID" value="NZ_CP028858.1"/>
</dbReference>
<keyword evidence="4 9" id="KW-0055">Arginine biosynthesis</keyword>
<feature type="binding site" evidence="9">
    <location>
        <position position="257"/>
    </location>
    <ligand>
        <name>L-citrulline</name>
        <dbReference type="ChEBI" id="CHEBI:57743"/>
    </ligand>
</feature>
<evidence type="ECO:0000313" key="14">
    <source>
        <dbReference type="Proteomes" id="UP000244727"/>
    </source>
</evidence>
<keyword evidence="8 9" id="KW-0067">ATP-binding</keyword>
<dbReference type="InterPro" id="IPR018223">
    <property type="entry name" value="Arginosuc_synth_CS"/>
</dbReference>
<keyword evidence="7 9" id="KW-0547">Nucleotide-binding</keyword>
<evidence type="ECO:0000256" key="10">
    <source>
        <dbReference type="SAM" id="MobiDB-lite"/>
    </source>
</evidence>
<feature type="binding site" evidence="9">
    <location>
        <position position="124"/>
    </location>
    <ligand>
        <name>L-aspartate</name>
        <dbReference type="ChEBI" id="CHEBI:29991"/>
    </ligand>
</feature>
<evidence type="ECO:0000256" key="9">
    <source>
        <dbReference type="HAMAP-Rule" id="MF_00005"/>
    </source>
</evidence>